<accession>A0A814G229</accession>
<dbReference type="GO" id="GO:0016926">
    <property type="term" value="P:protein desumoylation"/>
    <property type="evidence" value="ECO:0007669"/>
    <property type="project" value="TreeGrafter"/>
</dbReference>
<evidence type="ECO:0000256" key="4">
    <source>
        <dbReference type="ARBA" id="ARBA00022807"/>
    </source>
</evidence>
<dbReference type="SUPFAM" id="SSF56219">
    <property type="entry name" value="DNase I-like"/>
    <property type="match status" value="1"/>
</dbReference>
<keyword evidence="2" id="KW-0645">Protease</keyword>
<name>A0A814G229_9BILA</name>
<dbReference type="PANTHER" id="PTHR12606">
    <property type="entry name" value="SENTRIN/SUMO-SPECIFIC PROTEASE"/>
    <property type="match status" value="1"/>
</dbReference>
<organism evidence="6 7">
    <name type="scientific">Brachionus calyciflorus</name>
    <dbReference type="NCBI Taxonomy" id="104777"/>
    <lineage>
        <taxon>Eukaryota</taxon>
        <taxon>Metazoa</taxon>
        <taxon>Spiralia</taxon>
        <taxon>Gnathifera</taxon>
        <taxon>Rotifera</taxon>
        <taxon>Eurotatoria</taxon>
        <taxon>Monogononta</taxon>
        <taxon>Pseudotrocha</taxon>
        <taxon>Ploima</taxon>
        <taxon>Brachionidae</taxon>
        <taxon>Brachionus</taxon>
    </lineage>
</organism>
<dbReference type="Gene3D" id="3.30.310.130">
    <property type="entry name" value="Ubiquitin-related"/>
    <property type="match status" value="1"/>
</dbReference>
<dbReference type="GO" id="GO:0005634">
    <property type="term" value="C:nucleus"/>
    <property type="evidence" value="ECO:0007669"/>
    <property type="project" value="TreeGrafter"/>
</dbReference>
<dbReference type="OrthoDB" id="410381at2759"/>
<dbReference type="InterPro" id="IPR036691">
    <property type="entry name" value="Endo/exonu/phosph_ase_sf"/>
</dbReference>
<evidence type="ECO:0000313" key="6">
    <source>
        <dbReference type="EMBL" id="CAF0992503.1"/>
    </source>
</evidence>
<sequence>MSRQIQSRSYLIPIHLDENHWSLLVFNINSKQIINFDSLYNIDKNIAIISNLISILSKYVTVLKGAQNWNFFQNYSAPRQSGDIDCGVFVCQYANEVHSILNMKQFDIICFCETKIEDSYPNSFYKNDYYYKIRLDRSRHGGGLIIFIKNSFVLTKSVHPENTELIYLQFRKSGQLNNFIYTFRAPNLKEQLFLEKLEDFIHSINLNEPLFIVGNLNMDFSDKIKSNISKFADHNDLINFVKTPTSI</sequence>
<evidence type="ECO:0000313" key="7">
    <source>
        <dbReference type="Proteomes" id="UP000663879"/>
    </source>
</evidence>
<keyword evidence="3" id="KW-0378">Hydrolase</keyword>
<evidence type="ECO:0000256" key="1">
    <source>
        <dbReference type="ARBA" id="ARBA00005234"/>
    </source>
</evidence>
<reference evidence="6" key="1">
    <citation type="submission" date="2021-02" db="EMBL/GenBank/DDBJ databases">
        <authorList>
            <person name="Nowell W R."/>
        </authorList>
    </citation>
    <scope>NUCLEOTIDE SEQUENCE</scope>
    <source>
        <strain evidence="6">Ploen Becks lab</strain>
    </source>
</reference>
<dbReference type="Gene3D" id="3.60.10.10">
    <property type="entry name" value="Endonuclease/exonuclease/phosphatase"/>
    <property type="match status" value="1"/>
</dbReference>
<evidence type="ECO:0000256" key="3">
    <source>
        <dbReference type="ARBA" id="ARBA00022801"/>
    </source>
</evidence>
<proteinExistence type="inferred from homology"/>
<dbReference type="InterPro" id="IPR038765">
    <property type="entry name" value="Papain-like_cys_pep_sf"/>
</dbReference>
<dbReference type="AlphaFoldDB" id="A0A814G229"/>
<keyword evidence="7" id="KW-1185">Reference proteome</keyword>
<keyword evidence="4" id="KW-0788">Thiol protease</keyword>
<dbReference type="SUPFAM" id="SSF54001">
    <property type="entry name" value="Cysteine proteinases"/>
    <property type="match status" value="1"/>
</dbReference>
<gene>
    <name evidence="6" type="ORF">OXX778_LOCUS15987</name>
</gene>
<dbReference type="InterPro" id="IPR003653">
    <property type="entry name" value="Peptidase_C48_C"/>
</dbReference>
<dbReference type="GO" id="GO:0016929">
    <property type="term" value="F:deSUMOylase activity"/>
    <property type="evidence" value="ECO:0007669"/>
    <property type="project" value="TreeGrafter"/>
</dbReference>
<dbReference type="GO" id="GO:0006508">
    <property type="term" value="P:proteolysis"/>
    <property type="evidence" value="ECO:0007669"/>
    <property type="project" value="UniProtKB-KW"/>
</dbReference>
<dbReference type="EMBL" id="CAJNOC010003658">
    <property type="protein sequence ID" value="CAF0992503.1"/>
    <property type="molecule type" value="Genomic_DNA"/>
</dbReference>
<protein>
    <recommendedName>
        <fullName evidence="5">Ubiquitin-like protease family profile domain-containing protein</fullName>
    </recommendedName>
</protein>
<dbReference type="PROSITE" id="PS50600">
    <property type="entry name" value="ULP_PROTEASE"/>
    <property type="match status" value="1"/>
</dbReference>
<evidence type="ECO:0000259" key="5">
    <source>
        <dbReference type="PROSITE" id="PS50600"/>
    </source>
</evidence>
<dbReference type="Pfam" id="PF02902">
    <property type="entry name" value="Peptidase_C48"/>
    <property type="match status" value="1"/>
</dbReference>
<dbReference type="PANTHER" id="PTHR12606:SF1">
    <property type="entry name" value="UBIQUITIN-LIKE-SPECIFIC PROTEASE 1A"/>
    <property type="match status" value="1"/>
</dbReference>
<dbReference type="Proteomes" id="UP000663879">
    <property type="component" value="Unassembled WGS sequence"/>
</dbReference>
<feature type="domain" description="Ubiquitin-like protease family profile" evidence="5">
    <location>
        <begin position="1"/>
        <end position="97"/>
    </location>
</feature>
<comment type="caution">
    <text evidence="6">The sequence shown here is derived from an EMBL/GenBank/DDBJ whole genome shotgun (WGS) entry which is preliminary data.</text>
</comment>
<evidence type="ECO:0000256" key="2">
    <source>
        <dbReference type="ARBA" id="ARBA00022670"/>
    </source>
</evidence>
<comment type="similarity">
    <text evidence="1">Belongs to the peptidase C48 family.</text>
</comment>